<gene>
    <name evidence="1" type="ORF">F2Q68_00009057</name>
</gene>
<name>A0A8S9L1T3_BRACR</name>
<sequence>MKSLRMNKVIFESSSEGAQACLLGPCLNPEARELARQIVEVVHCLQYWSLEQVFPIETSWRNELQTVLPLISDISPT</sequence>
<dbReference type="Proteomes" id="UP000712281">
    <property type="component" value="Unassembled WGS sequence"/>
</dbReference>
<dbReference type="EMBL" id="QGKW02000717">
    <property type="protein sequence ID" value="KAF2599318.1"/>
    <property type="molecule type" value="Genomic_DNA"/>
</dbReference>
<protein>
    <submittedName>
        <fullName evidence="1">Uncharacterized protein</fullName>
    </submittedName>
</protein>
<evidence type="ECO:0000313" key="2">
    <source>
        <dbReference type="Proteomes" id="UP000712281"/>
    </source>
</evidence>
<accession>A0A8S9L1T3</accession>
<dbReference type="AlphaFoldDB" id="A0A8S9L1T3"/>
<reference evidence="1" key="1">
    <citation type="submission" date="2019-12" db="EMBL/GenBank/DDBJ databases">
        <title>Genome sequencing and annotation of Brassica cretica.</title>
        <authorList>
            <person name="Studholme D.J."/>
            <person name="Sarris P.F."/>
        </authorList>
    </citation>
    <scope>NUCLEOTIDE SEQUENCE</scope>
    <source>
        <strain evidence="1">PFS-001/15</strain>
        <tissue evidence="1">Leaf</tissue>
    </source>
</reference>
<evidence type="ECO:0000313" key="1">
    <source>
        <dbReference type="EMBL" id="KAF2599318.1"/>
    </source>
</evidence>
<organism evidence="1 2">
    <name type="scientific">Brassica cretica</name>
    <name type="common">Mustard</name>
    <dbReference type="NCBI Taxonomy" id="69181"/>
    <lineage>
        <taxon>Eukaryota</taxon>
        <taxon>Viridiplantae</taxon>
        <taxon>Streptophyta</taxon>
        <taxon>Embryophyta</taxon>
        <taxon>Tracheophyta</taxon>
        <taxon>Spermatophyta</taxon>
        <taxon>Magnoliopsida</taxon>
        <taxon>eudicotyledons</taxon>
        <taxon>Gunneridae</taxon>
        <taxon>Pentapetalae</taxon>
        <taxon>rosids</taxon>
        <taxon>malvids</taxon>
        <taxon>Brassicales</taxon>
        <taxon>Brassicaceae</taxon>
        <taxon>Brassiceae</taxon>
        <taxon>Brassica</taxon>
    </lineage>
</organism>
<comment type="caution">
    <text evidence="1">The sequence shown here is derived from an EMBL/GenBank/DDBJ whole genome shotgun (WGS) entry which is preliminary data.</text>
</comment>
<proteinExistence type="predicted"/>